<organism evidence="1 2">
    <name type="scientific">Quercus lobata</name>
    <name type="common">Valley oak</name>
    <dbReference type="NCBI Taxonomy" id="97700"/>
    <lineage>
        <taxon>Eukaryota</taxon>
        <taxon>Viridiplantae</taxon>
        <taxon>Streptophyta</taxon>
        <taxon>Embryophyta</taxon>
        <taxon>Tracheophyta</taxon>
        <taxon>Spermatophyta</taxon>
        <taxon>Magnoliopsida</taxon>
        <taxon>eudicotyledons</taxon>
        <taxon>Gunneridae</taxon>
        <taxon>Pentapetalae</taxon>
        <taxon>rosids</taxon>
        <taxon>fabids</taxon>
        <taxon>Fagales</taxon>
        <taxon>Fagaceae</taxon>
        <taxon>Quercus</taxon>
    </lineage>
</organism>
<keyword evidence="2" id="KW-1185">Reference proteome</keyword>
<reference evidence="1" key="2">
    <citation type="submission" date="2021-01" db="UniProtKB">
        <authorList>
            <consortium name="EnsemblPlants"/>
        </authorList>
    </citation>
    <scope>IDENTIFICATION</scope>
</reference>
<dbReference type="Gramene" id="QL11p020341:mrna">
    <property type="protein sequence ID" value="QL11p020341:mrna"/>
    <property type="gene ID" value="QL11p020341"/>
</dbReference>
<dbReference type="AlphaFoldDB" id="A0A7N2MW80"/>
<evidence type="ECO:0000313" key="1">
    <source>
        <dbReference type="EnsemblPlants" id="QL11p020341:mrna"/>
    </source>
</evidence>
<accession>A0A7N2MW80</accession>
<sequence>MLAQPMKLSDNVEIEFCGIEGPIQNLSAPMRPRCQQPSLKWVLKLRDGRRVVVPIQISLPPGEVTEVLGEQNQLASVPLRYLDSLEVSSAQFEGDEVLVEDWVSDPYSEAAELLNEGGLSPLAVEPLTFSLPLAMEGQEVVGVENPVRKDSYSEWFQSRFNGFDNFLGMSLQGLGKSSDKFLVSC</sequence>
<protein>
    <submittedName>
        <fullName evidence="1">Uncharacterized protein</fullName>
    </submittedName>
</protein>
<proteinExistence type="predicted"/>
<dbReference type="EMBL" id="LRBV02000011">
    <property type="status" value="NOT_ANNOTATED_CDS"/>
    <property type="molecule type" value="Genomic_DNA"/>
</dbReference>
<dbReference type="InParanoid" id="A0A7N2MW80"/>
<dbReference type="Proteomes" id="UP000594261">
    <property type="component" value="Chromosome 11"/>
</dbReference>
<name>A0A7N2MW80_QUELO</name>
<evidence type="ECO:0000313" key="2">
    <source>
        <dbReference type="Proteomes" id="UP000594261"/>
    </source>
</evidence>
<dbReference type="EnsemblPlants" id="QL11p020341:mrna">
    <property type="protein sequence ID" value="QL11p020341:mrna"/>
    <property type="gene ID" value="QL11p020341"/>
</dbReference>
<reference evidence="1 2" key="1">
    <citation type="journal article" date="2016" name="G3 (Bethesda)">
        <title>First Draft Assembly and Annotation of the Genome of a California Endemic Oak Quercus lobata Nee (Fagaceae).</title>
        <authorList>
            <person name="Sork V.L."/>
            <person name="Fitz-Gibbon S.T."/>
            <person name="Puiu D."/>
            <person name="Crepeau M."/>
            <person name="Gugger P.F."/>
            <person name="Sherman R."/>
            <person name="Stevens K."/>
            <person name="Langley C.H."/>
            <person name="Pellegrini M."/>
            <person name="Salzberg S.L."/>
        </authorList>
    </citation>
    <scope>NUCLEOTIDE SEQUENCE [LARGE SCALE GENOMIC DNA]</scope>
    <source>
        <strain evidence="1 2">cv. SW786</strain>
    </source>
</reference>